<proteinExistence type="predicted"/>
<dbReference type="GO" id="GO:0004392">
    <property type="term" value="F:heme oxygenase (decyclizing) activity"/>
    <property type="evidence" value="ECO:0007669"/>
    <property type="project" value="InterPro"/>
</dbReference>
<dbReference type="CDD" id="cd19166">
    <property type="entry name" value="HemeO-bac"/>
    <property type="match status" value="1"/>
</dbReference>
<evidence type="ECO:0000256" key="1">
    <source>
        <dbReference type="SAM" id="MobiDB-lite"/>
    </source>
</evidence>
<dbReference type="Gene3D" id="1.20.910.10">
    <property type="entry name" value="Heme oxygenase-like"/>
    <property type="match status" value="1"/>
</dbReference>
<keyword evidence="3" id="KW-1185">Reference proteome</keyword>
<protein>
    <submittedName>
        <fullName evidence="2">Heme oxygenase</fullName>
    </submittedName>
</protein>
<feature type="region of interest" description="Disordered" evidence="1">
    <location>
        <begin position="1"/>
        <end position="26"/>
    </location>
</feature>
<dbReference type="InterPro" id="IPR016084">
    <property type="entry name" value="Haem_Oase-like_multi-hlx"/>
</dbReference>
<dbReference type="Pfam" id="PF01126">
    <property type="entry name" value="Heme_oxygenase"/>
    <property type="match status" value="1"/>
</dbReference>
<accession>A0A1H1AJZ4</accession>
<dbReference type="AlphaFoldDB" id="A0A1H1AJZ4"/>
<dbReference type="SUPFAM" id="SSF48613">
    <property type="entry name" value="Heme oxygenase-like"/>
    <property type="match status" value="1"/>
</dbReference>
<reference evidence="3" key="1">
    <citation type="submission" date="2016-10" db="EMBL/GenBank/DDBJ databases">
        <authorList>
            <person name="Varghese N."/>
            <person name="Submissions S."/>
        </authorList>
    </citation>
    <scope>NUCLEOTIDE SEQUENCE [LARGE SCALE GENOMIC DNA]</scope>
    <source>
        <strain evidence="3">GAS106B</strain>
    </source>
</reference>
<dbReference type="OrthoDB" id="114943at2"/>
<dbReference type="GO" id="GO:0006788">
    <property type="term" value="P:heme oxidation"/>
    <property type="evidence" value="ECO:0007669"/>
    <property type="project" value="InterPro"/>
</dbReference>
<dbReference type="InterPro" id="IPR016053">
    <property type="entry name" value="Haem_Oase-like"/>
</dbReference>
<feature type="compositionally biased region" description="Polar residues" evidence="1">
    <location>
        <begin position="8"/>
        <end position="17"/>
    </location>
</feature>
<organism evidence="2 3">
    <name type="scientific">Paraburkholderia fungorum</name>
    <dbReference type="NCBI Taxonomy" id="134537"/>
    <lineage>
        <taxon>Bacteria</taxon>
        <taxon>Pseudomonadati</taxon>
        <taxon>Pseudomonadota</taxon>
        <taxon>Betaproteobacteria</taxon>
        <taxon>Burkholderiales</taxon>
        <taxon>Burkholderiaceae</taxon>
        <taxon>Paraburkholderia</taxon>
    </lineage>
</organism>
<evidence type="ECO:0000313" key="2">
    <source>
        <dbReference type="EMBL" id="SDQ40018.1"/>
    </source>
</evidence>
<evidence type="ECO:0000313" key="3">
    <source>
        <dbReference type="Proteomes" id="UP000183487"/>
    </source>
</evidence>
<dbReference type="Proteomes" id="UP000183487">
    <property type="component" value="Unassembled WGS sequence"/>
</dbReference>
<dbReference type="EMBL" id="FNKP01000001">
    <property type="protein sequence ID" value="SDQ40018.1"/>
    <property type="molecule type" value="Genomic_DNA"/>
</dbReference>
<gene>
    <name evidence="2" type="ORF">SAMN05443245_1228</name>
</gene>
<sequence>MLNRTHLIDTSESAGRSSSEKDSTPGVIAALRDATAERHELLHEIMPLSVDSVALRDYLAHLAILRDWLEPLDAWLQTFNDGPQSPALPASMNRLALIDADLANASVSPRDLAGIDEIASAGRARRWSGPQSAAYRWGVCYVIEGSQLGGAVLYARLKERLAPHPLGYLDAGRDTLGPRWRAFTRAIAAEVQTPVSIDEACRGAADAFDRLIELAQRPAGAACTSLA</sequence>
<name>A0A1H1AJZ4_9BURK</name>